<evidence type="ECO:0000313" key="4">
    <source>
        <dbReference type="Proteomes" id="UP000630142"/>
    </source>
</evidence>
<name>A0A8J3DP00_9HYPH</name>
<reference evidence="3" key="2">
    <citation type="submission" date="2020-09" db="EMBL/GenBank/DDBJ databases">
        <authorList>
            <person name="Sun Q."/>
            <person name="Kim S."/>
        </authorList>
    </citation>
    <scope>NUCLEOTIDE SEQUENCE</scope>
    <source>
        <strain evidence="3">KCTC 42249</strain>
    </source>
</reference>
<sequence>MKQVLSAVAISLLLASSAMAQEKAGDPDMAAAAMKVETPKFVEMVASSNMLEIESSKLAEKKSKDEDIQAFAKHMIKDHTKAGEDLKATGQTPPIKYAPKHAAMMKLLENAEGKDFDALYIDMQTQAHMEAVMLFRTYAGSGDDEKVVAFAKNTLPALEMHMDHIKKIVAKK</sequence>
<dbReference type="Proteomes" id="UP000630142">
    <property type="component" value="Unassembled WGS sequence"/>
</dbReference>
<dbReference type="Gene3D" id="1.20.1260.10">
    <property type="match status" value="1"/>
</dbReference>
<dbReference type="Pfam" id="PF13628">
    <property type="entry name" value="DUF4142"/>
    <property type="match status" value="1"/>
</dbReference>
<comment type="caution">
    <text evidence="3">The sequence shown here is derived from an EMBL/GenBank/DDBJ whole genome shotgun (WGS) entry which is preliminary data.</text>
</comment>
<keyword evidence="1" id="KW-0732">Signal</keyword>
<dbReference type="PANTHER" id="PTHR38593:SF1">
    <property type="entry name" value="BLR2558 PROTEIN"/>
    <property type="match status" value="1"/>
</dbReference>
<dbReference type="EMBL" id="BMZQ01000002">
    <property type="protein sequence ID" value="GHD15120.1"/>
    <property type="molecule type" value="Genomic_DNA"/>
</dbReference>
<organism evidence="3 4">
    <name type="scientific">Tianweitania populi</name>
    <dbReference type="NCBI Taxonomy" id="1607949"/>
    <lineage>
        <taxon>Bacteria</taxon>
        <taxon>Pseudomonadati</taxon>
        <taxon>Pseudomonadota</taxon>
        <taxon>Alphaproteobacteria</taxon>
        <taxon>Hyphomicrobiales</taxon>
        <taxon>Phyllobacteriaceae</taxon>
        <taxon>Tianweitania</taxon>
    </lineage>
</organism>
<dbReference type="AlphaFoldDB" id="A0A8J3DP00"/>
<protein>
    <submittedName>
        <fullName evidence="3">Membrane protein</fullName>
    </submittedName>
</protein>
<reference evidence="3" key="1">
    <citation type="journal article" date="2014" name="Int. J. Syst. Evol. Microbiol.">
        <title>Complete genome sequence of Corynebacterium casei LMG S-19264T (=DSM 44701T), isolated from a smear-ripened cheese.</title>
        <authorList>
            <consortium name="US DOE Joint Genome Institute (JGI-PGF)"/>
            <person name="Walter F."/>
            <person name="Albersmeier A."/>
            <person name="Kalinowski J."/>
            <person name="Ruckert C."/>
        </authorList>
    </citation>
    <scope>NUCLEOTIDE SEQUENCE</scope>
    <source>
        <strain evidence="3">KCTC 42249</strain>
    </source>
</reference>
<evidence type="ECO:0000313" key="3">
    <source>
        <dbReference type="EMBL" id="GHD15120.1"/>
    </source>
</evidence>
<proteinExistence type="predicted"/>
<dbReference type="InterPro" id="IPR012347">
    <property type="entry name" value="Ferritin-like"/>
</dbReference>
<dbReference type="RefSeq" id="WP_189503692.1">
    <property type="nucleotide sequence ID" value="NZ_BMZQ01000002.1"/>
</dbReference>
<feature type="domain" description="DUF4142" evidence="2">
    <location>
        <begin position="38"/>
        <end position="168"/>
    </location>
</feature>
<dbReference type="InterPro" id="IPR025419">
    <property type="entry name" value="DUF4142"/>
</dbReference>
<keyword evidence="4" id="KW-1185">Reference proteome</keyword>
<gene>
    <name evidence="3" type="ORF">GCM10016234_21450</name>
</gene>
<evidence type="ECO:0000259" key="2">
    <source>
        <dbReference type="Pfam" id="PF13628"/>
    </source>
</evidence>
<accession>A0A8J3DP00</accession>
<feature type="chain" id="PRO_5035210302" evidence="1">
    <location>
        <begin position="21"/>
        <end position="172"/>
    </location>
</feature>
<dbReference type="PANTHER" id="PTHR38593">
    <property type="entry name" value="BLR2558 PROTEIN"/>
    <property type="match status" value="1"/>
</dbReference>
<feature type="signal peptide" evidence="1">
    <location>
        <begin position="1"/>
        <end position="20"/>
    </location>
</feature>
<evidence type="ECO:0000256" key="1">
    <source>
        <dbReference type="SAM" id="SignalP"/>
    </source>
</evidence>